<organism evidence="3 4">
    <name type="scientific">Catellatospora citrea</name>
    <dbReference type="NCBI Taxonomy" id="53366"/>
    <lineage>
        <taxon>Bacteria</taxon>
        <taxon>Bacillati</taxon>
        <taxon>Actinomycetota</taxon>
        <taxon>Actinomycetes</taxon>
        <taxon>Micromonosporales</taxon>
        <taxon>Micromonosporaceae</taxon>
        <taxon>Catellatospora</taxon>
    </lineage>
</organism>
<dbReference type="Pfam" id="PF12850">
    <property type="entry name" value="Metallophos_2"/>
    <property type="match status" value="1"/>
</dbReference>
<dbReference type="GO" id="GO:0016791">
    <property type="term" value="F:phosphatase activity"/>
    <property type="evidence" value="ECO:0007669"/>
    <property type="project" value="TreeGrafter"/>
</dbReference>
<evidence type="ECO:0000256" key="1">
    <source>
        <dbReference type="ARBA" id="ARBA00008950"/>
    </source>
</evidence>
<reference evidence="3 4" key="1">
    <citation type="submission" date="2021-01" db="EMBL/GenBank/DDBJ databases">
        <title>Whole genome shotgun sequence of Catellatospora citrea NBRC 14495.</title>
        <authorList>
            <person name="Komaki H."/>
            <person name="Tamura T."/>
        </authorList>
    </citation>
    <scope>NUCLEOTIDE SEQUENCE [LARGE SCALE GENOMIC DNA]</scope>
    <source>
        <strain evidence="3 4">NBRC 14495</strain>
    </source>
</reference>
<gene>
    <name evidence="3" type="ORF">Cci01nite_12880</name>
</gene>
<keyword evidence="4" id="KW-1185">Reference proteome</keyword>
<dbReference type="PIRSF" id="PIRSF000883">
    <property type="entry name" value="Pesterase_MJ0912"/>
    <property type="match status" value="1"/>
</dbReference>
<dbReference type="GO" id="GO:0005737">
    <property type="term" value="C:cytoplasm"/>
    <property type="evidence" value="ECO:0007669"/>
    <property type="project" value="TreeGrafter"/>
</dbReference>
<dbReference type="PANTHER" id="PTHR42850:SF2">
    <property type="entry name" value="BLL5683 PROTEIN"/>
    <property type="match status" value="1"/>
</dbReference>
<comment type="caution">
    <text evidence="3">The sequence shown here is derived from an EMBL/GenBank/DDBJ whole genome shotgun (WGS) entry which is preliminary data.</text>
</comment>
<dbReference type="InterPro" id="IPR029052">
    <property type="entry name" value="Metallo-depent_PP-like"/>
</dbReference>
<dbReference type="InterPro" id="IPR050126">
    <property type="entry name" value="Ap4A_hydrolase"/>
</dbReference>
<dbReference type="PANTHER" id="PTHR42850">
    <property type="entry name" value="METALLOPHOSPHOESTERASE"/>
    <property type="match status" value="1"/>
</dbReference>
<evidence type="ECO:0000259" key="2">
    <source>
        <dbReference type="Pfam" id="PF12850"/>
    </source>
</evidence>
<dbReference type="EMBL" id="BONH01000003">
    <property type="protein sequence ID" value="GIF96194.1"/>
    <property type="molecule type" value="Genomic_DNA"/>
</dbReference>
<dbReference type="SUPFAM" id="SSF56300">
    <property type="entry name" value="Metallo-dependent phosphatases"/>
    <property type="match status" value="1"/>
</dbReference>
<dbReference type="Proteomes" id="UP000659904">
    <property type="component" value="Unassembled WGS sequence"/>
</dbReference>
<dbReference type="Gene3D" id="3.60.21.10">
    <property type="match status" value="1"/>
</dbReference>
<comment type="similarity">
    <text evidence="1">Belongs to the metallophosphoesterase superfamily. YfcE family.</text>
</comment>
<protein>
    <submittedName>
        <fullName evidence="3">Phosphoesterase</fullName>
    </submittedName>
</protein>
<accession>A0A8J3K8Q8</accession>
<dbReference type="AlphaFoldDB" id="A0A8J3K8Q8"/>
<evidence type="ECO:0000313" key="3">
    <source>
        <dbReference type="EMBL" id="GIF96194.1"/>
    </source>
</evidence>
<evidence type="ECO:0000313" key="4">
    <source>
        <dbReference type="Proteomes" id="UP000659904"/>
    </source>
</evidence>
<proteinExistence type="inferred from homology"/>
<sequence>MTTARLGPVSRVAVLADVHGNVPALLAVLDEVAAVGVDLIVFPGDLSWGPEPQTTVDLVQELGRRAVFVRGNADRAVVELARGEREHTRPRDPWMVRQHTPEAVEFLATFPLSVVVEVAGLGEVLFCHGSPRDDTECVTPRTSEERFAELSRDVAAQVIVTGHTHVQFDRQVAGRRSVNPGSVGLPYHLGAPGTAYWALLGPDVELRETRYDVQEAVDRCRTTGDPSGDTIVRYLLTPPTPDEVVADAEARVFAD</sequence>
<dbReference type="RefSeq" id="WP_239165275.1">
    <property type="nucleotide sequence ID" value="NZ_BONH01000003.1"/>
</dbReference>
<dbReference type="InterPro" id="IPR011152">
    <property type="entry name" value="Pesterase_MJ0912"/>
</dbReference>
<feature type="domain" description="Calcineurin-like phosphoesterase" evidence="2">
    <location>
        <begin position="11"/>
        <end position="188"/>
    </location>
</feature>
<name>A0A8J3K8Q8_9ACTN</name>
<dbReference type="InterPro" id="IPR024654">
    <property type="entry name" value="Calcineurin-like_PHP_lpxH"/>
</dbReference>